<keyword evidence="6" id="KW-1185">Reference proteome</keyword>
<dbReference type="AlphaFoldDB" id="A0AAN6MI61"/>
<dbReference type="NCBIfam" id="TIGR02429">
    <property type="entry name" value="pcaI_scoA_fam"/>
    <property type="match status" value="1"/>
</dbReference>
<dbReference type="PIRSF" id="PIRSF000858">
    <property type="entry name" value="SCOT-t"/>
    <property type="match status" value="1"/>
</dbReference>
<dbReference type="GO" id="GO:0046952">
    <property type="term" value="P:ketone body catabolic process"/>
    <property type="evidence" value="ECO:0007669"/>
    <property type="project" value="InterPro"/>
</dbReference>
<dbReference type="PANTHER" id="PTHR13707:SF60">
    <property type="entry name" value="ACETATE COA-TRANSFERASE SUBUNIT ALPHA"/>
    <property type="match status" value="1"/>
</dbReference>
<dbReference type="EMBL" id="MU855649">
    <property type="protein sequence ID" value="KAK3900659.1"/>
    <property type="molecule type" value="Genomic_DNA"/>
</dbReference>
<dbReference type="InterPro" id="IPR014388">
    <property type="entry name" value="3-oxoacid_CoA-transferase"/>
</dbReference>
<organism evidence="5 6">
    <name type="scientific">Staphylotrichum tortipilum</name>
    <dbReference type="NCBI Taxonomy" id="2831512"/>
    <lineage>
        <taxon>Eukaryota</taxon>
        <taxon>Fungi</taxon>
        <taxon>Dikarya</taxon>
        <taxon>Ascomycota</taxon>
        <taxon>Pezizomycotina</taxon>
        <taxon>Sordariomycetes</taxon>
        <taxon>Sordariomycetidae</taxon>
        <taxon>Sordariales</taxon>
        <taxon>Chaetomiaceae</taxon>
        <taxon>Staphylotrichum</taxon>
    </lineage>
</organism>
<protein>
    <recommendedName>
        <fullName evidence="3">Succinyl-CoA:3-ketoacid-coenzyme A transferase</fullName>
        <ecNumber evidence="3">2.8.3.5</ecNumber>
    </recommendedName>
</protein>
<keyword evidence="3" id="KW-0496">Mitochondrion</keyword>
<dbReference type="Proteomes" id="UP001303889">
    <property type="component" value="Unassembled WGS sequence"/>
</dbReference>
<dbReference type="PANTHER" id="PTHR13707">
    <property type="entry name" value="KETOACID-COENZYME A TRANSFERASE"/>
    <property type="match status" value="1"/>
</dbReference>
<dbReference type="EC" id="2.8.3.5" evidence="3"/>
<evidence type="ECO:0000256" key="2">
    <source>
        <dbReference type="ARBA" id="ARBA00022679"/>
    </source>
</evidence>
<comment type="function">
    <text evidence="3">Key enzyme for ketone body catabolism. Transfers the CoA moiety from succinate to acetoacetate. Formation of the enzyme-CoA intermediate proceeds via an unstable anhydride species formed between the carboxylate groups of the enzyme and substrate.</text>
</comment>
<evidence type="ECO:0000256" key="4">
    <source>
        <dbReference type="PIRSR" id="PIRSR000858-1"/>
    </source>
</evidence>
<proteinExistence type="inferred from homology"/>
<evidence type="ECO:0000313" key="6">
    <source>
        <dbReference type="Proteomes" id="UP001303889"/>
    </source>
</evidence>
<reference evidence="5" key="2">
    <citation type="submission" date="2023-05" db="EMBL/GenBank/DDBJ databases">
        <authorList>
            <consortium name="Lawrence Berkeley National Laboratory"/>
            <person name="Steindorff A."/>
            <person name="Hensen N."/>
            <person name="Bonometti L."/>
            <person name="Westerberg I."/>
            <person name="Brannstrom I.O."/>
            <person name="Guillou S."/>
            <person name="Cros-Aarteil S."/>
            <person name="Calhoun S."/>
            <person name="Haridas S."/>
            <person name="Kuo A."/>
            <person name="Mondo S."/>
            <person name="Pangilinan J."/>
            <person name="Riley R."/>
            <person name="Labutti K."/>
            <person name="Andreopoulos B."/>
            <person name="Lipzen A."/>
            <person name="Chen C."/>
            <person name="Yanf M."/>
            <person name="Daum C."/>
            <person name="Ng V."/>
            <person name="Clum A."/>
            <person name="Ohm R."/>
            <person name="Martin F."/>
            <person name="Silar P."/>
            <person name="Natvig D."/>
            <person name="Lalanne C."/>
            <person name="Gautier V."/>
            <person name="Ament-Velasquez S.L."/>
            <person name="Kruys A."/>
            <person name="Hutchinson M.I."/>
            <person name="Powell A.J."/>
            <person name="Barry K."/>
            <person name="Miller A.N."/>
            <person name="Grigoriev I.V."/>
            <person name="Debuchy R."/>
            <person name="Gladieux P."/>
            <person name="Thoren M.H."/>
            <person name="Johannesson H."/>
        </authorList>
    </citation>
    <scope>NUCLEOTIDE SEQUENCE</scope>
    <source>
        <strain evidence="5">CBS 103.79</strain>
    </source>
</reference>
<dbReference type="SUPFAM" id="SSF100950">
    <property type="entry name" value="NagB/RpiA/CoA transferase-like"/>
    <property type="match status" value="2"/>
</dbReference>
<feature type="active site" description="5-glutamyl coenzyme A thioester intermediate" evidence="4">
    <location>
        <position position="388"/>
    </location>
</feature>
<comment type="catalytic activity">
    <reaction evidence="3">
        <text>a 3-oxo acid + succinyl-CoA = a 3-oxoacyl-CoA + succinate</text>
        <dbReference type="Rhea" id="RHEA:24564"/>
        <dbReference type="ChEBI" id="CHEBI:30031"/>
        <dbReference type="ChEBI" id="CHEBI:35973"/>
        <dbReference type="ChEBI" id="CHEBI:57292"/>
        <dbReference type="ChEBI" id="CHEBI:90726"/>
        <dbReference type="EC" id="2.8.3.5"/>
    </reaction>
</comment>
<comment type="similarity">
    <text evidence="1 3">Belongs to the 3-oxoacid CoA-transferase family.</text>
</comment>
<reference evidence="5" key="1">
    <citation type="journal article" date="2023" name="Mol. Phylogenet. Evol.">
        <title>Genome-scale phylogeny and comparative genomics of the fungal order Sordariales.</title>
        <authorList>
            <person name="Hensen N."/>
            <person name="Bonometti L."/>
            <person name="Westerberg I."/>
            <person name="Brannstrom I.O."/>
            <person name="Guillou S."/>
            <person name="Cros-Aarteil S."/>
            <person name="Calhoun S."/>
            <person name="Haridas S."/>
            <person name="Kuo A."/>
            <person name="Mondo S."/>
            <person name="Pangilinan J."/>
            <person name="Riley R."/>
            <person name="LaButti K."/>
            <person name="Andreopoulos B."/>
            <person name="Lipzen A."/>
            <person name="Chen C."/>
            <person name="Yan M."/>
            <person name="Daum C."/>
            <person name="Ng V."/>
            <person name="Clum A."/>
            <person name="Steindorff A."/>
            <person name="Ohm R.A."/>
            <person name="Martin F."/>
            <person name="Silar P."/>
            <person name="Natvig D.O."/>
            <person name="Lalanne C."/>
            <person name="Gautier V."/>
            <person name="Ament-Velasquez S.L."/>
            <person name="Kruys A."/>
            <person name="Hutchinson M.I."/>
            <person name="Powell A.J."/>
            <person name="Barry K."/>
            <person name="Miller A.N."/>
            <person name="Grigoriev I.V."/>
            <person name="Debuchy R."/>
            <person name="Gladieux P."/>
            <person name="Hiltunen Thoren M."/>
            <person name="Johannesson H."/>
        </authorList>
    </citation>
    <scope>NUCLEOTIDE SEQUENCE</scope>
    <source>
        <strain evidence="5">CBS 103.79</strain>
    </source>
</reference>
<name>A0AAN6MI61_9PEZI</name>
<dbReference type="InterPro" id="IPR037171">
    <property type="entry name" value="NagB/RpiA_transferase-like"/>
</dbReference>
<comment type="pathway">
    <text evidence="3">Ketone metabolism; succinyl-CoA degradation; acetoacetyl-CoA from succinyl-CoA: step 1/1.</text>
</comment>
<dbReference type="Gene3D" id="3.40.1080.10">
    <property type="entry name" value="Glutaconate Coenzyme A-transferase"/>
    <property type="match status" value="2"/>
</dbReference>
<evidence type="ECO:0000256" key="3">
    <source>
        <dbReference type="PIRNR" id="PIRNR000858"/>
    </source>
</evidence>
<sequence length="562" mass="59191">MAGVARVSRHTAGDVVRQACFRQLWTSGTPARLTRTTTTTATPIPSRAHLLCTRSISNSAVRRSQAAPETASRSGSKLWKSADDAVADIQSGSVVLSSGFGLCGVASTLIAALRRRGPDSLHSLTAVSNNAGAEGRGGLALLTENGQVDRMIMSYLGSNKKLEHQFLTGKIAVELCPQGTLAERIRAAGSGIPAFFTPTGGHTLVQEGAIPVRHDADGTVIEYGRPRETRTFNGRQYLMETALHGDVSILRAWKVDKAGNCVFRYTTKSFAPLMAKAAKLAIVEAENIVEIGEIDPNDVDLPGIFVDRIVPATKGSLVEILKTRAGAGGASAGVSAKEKGDAQIRRDRIARRAAKELKDGFYVNLGVGIPTLAPSFLPPGQQVWIQSENGILGMGDYPLPDAVDPDIINAGKETTTLVPGAATFDSAESFAMIRGGHVDVSILGALQVSAAGDLANYMIPGKVFKGMGGAMDLVSNPDCTKIVVATEHVAKDGSSKVVQDCSLPLTGKGVVSTVITDLCVFQVDREKGTLTLTEIAPGVGLDEVRSKTDAWFTVAEDLAVME</sequence>
<dbReference type="Pfam" id="PF01144">
    <property type="entry name" value="CoA_trans"/>
    <property type="match status" value="2"/>
</dbReference>
<evidence type="ECO:0000313" key="5">
    <source>
        <dbReference type="EMBL" id="KAK3900659.1"/>
    </source>
</evidence>
<dbReference type="InterPro" id="IPR004165">
    <property type="entry name" value="CoA_trans_fam_I"/>
</dbReference>
<accession>A0AAN6MI61</accession>
<dbReference type="InterPro" id="IPR012792">
    <property type="entry name" value="3-oxoacid_CoA-transf_A"/>
</dbReference>
<dbReference type="InterPro" id="IPR012791">
    <property type="entry name" value="3-oxoacid_CoA-transf_B"/>
</dbReference>
<dbReference type="SMART" id="SM00882">
    <property type="entry name" value="CoA_trans"/>
    <property type="match status" value="2"/>
</dbReference>
<gene>
    <name evidence="5" type="ORF">C8A05DRAFT_45534</name>
</gene>
<comment type="caution">
    <text evidence="5">The sequence shown here is derived from an EMBL/GenBank/DDBJ whole genome shotgun (WGS) entry which is preliminary data.</text>
</comment>
<keyword evidence="2 3" id="KW-0808">Transferase</keyword>
<dbReference type="NCBIfam" id="TIGR02428">
    <property type="entry name" value="pcaJ_scoB_fam"/>
    <property type="match status" value="1"/>
</dbReference>
<evidence type="ECO:0000256" key="1">
    <source>
        <dbReference type="ARBA" id="ARBA00007154"/>
    </source>
</evidence>
<dbReference type="GO" id="GO:0008260">
    <property type="term" value="F:succinyl-CoA:3-oxo-acid CoA-transferase activity"/>
    <property type="evidence" value="ECO:0007669"/>
    <property type="project" value="UniProtKB-EC"/>
</dbReference>